<dbReference type="EMBL" id="BMAU01021280">
    <property type="protein sequence ID" value="GFY08028.1"/>
    <property type="molecule type" value="Genomic_DNA"/>
</dbReference>
<protein>
    <submittedName>
        <fullName evidence="1">Ankyrin repeat domain protein</fullName>
    </submittedName>
</protein>
<organism evidence="1 2">
    <name type="scientific">Trichonephila clavipes</name>
    <name type="common">Golden silk orbweaver</name>
    <name type="synonym">Nephila clavipes</name>
    <dbReference type="NCBI Taxonomy" id="2585209"/>
    <lineage>
        <taxon>Eukaryota</taxon>
        <taxon>Metazoa</taxon>
        <taxon>Ecdysozoa</taxon>
        <taxon>Arthropoda</taxon>
        <taxon>Chelicerata</taxon>
        <taxon>Arachnida</taxon>
        <taxon>Araneae</taxon>
        <taxon>Araneomorphae</taxon>
        <taxon>Entelegynae</taxon>
        <taxon>Araneoidea</taxon>
        <taxon>Nephilidae</taxon>
        <taxon>Trichonephila</taxon>
    </lineage>
</organism>
<evidence type="ECO:0000313" key="2">
    <source>
        <dbReference type="Proteomes" id="UP000887159"/>
    </source>
</evidence>
<dbReference type="AlphaFoldDB" id="A0A8X6SJA7"/>
<sequence length="229" mass="27030">MKYFCDDNAKTDEIVRKTYDAQLKIIDDIKNDKELGKLALEILYTVTYCNLRDLPLAIFYSSATTQYNNLYGDVDDHTLYELYDDPFEDDEMLLMASLNLLVKYQMVDCYRKGLIQVLSMHQVTRSNIQLMLKEQGIEEEVLNKAINLLSRVLNDLKYSLHDKDEEAGYLFFIKRVIPYLCSNAQHVLYHTKKYKKLNKNCEKEKLELLIDYFAQAGLYEKRDFITIHQ</sequence>
<accession>A0A8X6SJA7</accession>
<keyword evidence="2" id="KW-1185">Reference proteome</keyword>
<proteinExistence type="predicted"/>
<dbReference type="Proteomes" id="UP000887159">
    <property type="component" value="Unassembled WGS sequence"/>
</dbReference>
<reference evidence="1" key="1">
    <citation type="submission" date="2020-08" db="EMBL/GenBank/DDBJ databases">
        <title>Multicomponent nature underlies the extraordinary mechanical properties of spider dragline silk.</title>
        <authorList>
            <person name="Kono N."/>
            <person name="Nakamura H."/>
            <person name="Mori M."/>
            <person name="Yoshida Y."/>
            <person name="Ohtoshi R."/>
            <person name="Malay A.D."/>
            <person name="Moran D.A.P."/>
            <person name="Tomita M."/>
            <person name="Numata K."/>
            <person name="Arakawa K."/>
        </authorList>
    </citation>
    <scope>NUCLEOTIDE SEQUENCE</scope>
</reference>
<gene>
    <name evidence="1" type="primary">C1A_7</name>
    <name evidence="1" type="ORF">TNCV_1354451</name>
</gene>
<comment type="caution">
    <text evidence="1">The sequence shown here is derived from an EMBL/GenBank/DDBJ whole genome shotgun (WGS) entry which is preliminary data.</text>
</comment>
<evidence type="ECO:0000313" key="1">
    <source>
        <dbReference type="EMBL" id="GFY08028.1"/>
    </source>
</evidence>
<name>A0A8X6SJA7_TRICX</name>